<dbReference type="KEGG" id="dcp:RN607_01985"/>
<comment type="similarity">
    <text evidence="1">Belongs to the Rv1128c/1148c/1588c/1702c/1945/3466 family.</text>
</comment>
<evidence type="ECO:0000256" key="1">
    <source>
        <dbReference type="ARBA" id="ARBA00023450"/>
    </source>
</evidence>
<dbReference type="AlphaFoldDB" id="A0AA96FDW7"/>
<dbReference type="InterPro" id="IPR002711">
    <property type="entry name" value="HNH"/>
</dbReference>
<sequence>MDITTAEIARAMRALQLFDGRSTTSLSESELMNLMDALSRLGRIANTTLAACAGEVERRSRPELGRQGLARRNGFRTPAHLVAAVGNGTVGSAHQLIETGKVMADAVPPVGEDARPVQGHSHLTRAIADGLLDSECAALISRTLRAVATLRTQLAAARDAGGPSAPTHESAPWTEPSPLEASLVETATTHGISRLRRACLQARAAADPVAWERRERQARDERYLVMNTDEDGIVNLRARLDAASAAPLATWLEGQVRDAFQRRRDAATVPSGDTRTAGQIRVDALAALARHGLGCEADATAPTTTVVVRVAETDLQAGVGLADCDDLPAPVSVGALRRMAVDLQVLPAVLGGKSEPLDLGRTRRLFSRAQRLALGERDGGCAICQAPPTWCEAHHIRWWTRDSGRTDLDNGVLLCTNCHHRVHDGTWEIHAENGRIMVRPPASVDPARLPRPAGRSHTIGRQRERTGATAA</sequence>
<evidence type="ECO:0000259" key="3">
    <source>
        <dbReference type="SMART" id="SM00507"/>
    </source>
</evidence>
<dbReference type="Pfam" id="PF02720">
    <property type="entry name" value="DUF222"/>
    <property type="match status" value="1"/>
</dbReference>
<dbReference type="InterPro" id="IPR003870">
    <property type="entry name" value="DUF222"/>
</dbReference>
<feature type="compositionally biased region" description="Basic and acidic residues" evidence="2">
    <location>
        <begin position="461"/>
        <end position="471"/>
    </location>
</feature>
<feature type="domain" description="HNH nuclease" evidence="3">
    <location>
        <begin position="369"/>
        <end position="420"/>
    </location>
</feature>
<accession>A0AA96FDW7</accession>
<evidence type="ECO:0000256" key="2">
    <source>
        <dbReference type="SAM" id="MobiDB-lite"/>
    </source>
</evidence>
<protein>
    <submittedName>
        <fullName evidence="4">DUF222 domain-containing protein</fullName>
    </submittedName>
</protein>
<feature type="region of interest" description="Disordered" evidence="2">
    <location>
        <begin position="442"/>
        <end position="471"/>
    </location>
</feature>
<proteinExistence type="inferred from homology"/>
<reference evidence="4" key="1">
    <citation type="submission" date="2023-09" db="EMBL/GenBank/DDBJ databases">
        <title>Demequina sp. a novel bacteria isolated from Capsicum annuum.</title>
        <authorList>
            <person name="Humaira Z."/>
            <person name="Lee J."/>
            <person name="Cho D."/>
        </authorList>
    </citation>
    <scope>NUCLEOTIDE SEQUENCE</scope>
    <source>
        <strain evidence="4">PMTSA13</strain>
    </source>
</reference>
<dbReference type="EMBL" id="CP134880">
    <property type="protein sequence ID" value="WNM27799.1"/>
    <property type="molecule type" value="Genomic_DNA"/>
</dbReference>
<dbReference type="GO" id="GO:0003676">
    <property type="term" value="F:nucleic acid binding"/>
    <property type="evidence" value="ECO:0007669"/>
    <property type="project" value="InterPro"/>
</dbReference>
<gene>
    <name evidence="4" type="ORF">RN607_01985</name>
</gene>
<dbReference type="GO" id="GO:0004519">
    <property type="term" value="F:endonuclease activity"/>
    <property type="evidence" value="ECO:0007669"/>
    <property type="project" value="InterPro"/>
</dbReference>
<dbReference type="SMART" id="SM00507">
    <property type="entry name" value="HNHc"/>
    <property type="match status" value="1"/>
</dbReference>
<dbReference type="GO" id="GO:0008270">
    <property type="term" value="F:zinc ion binding"/>
    <property type="evidence" value="ECO:0007669"/>
    <property type="project" value="InterPro"/>
</dbReference>
<evidence type="ECO:0000313" key="4">
    <source>
        <dbReference type="EMBL" id="WNM27799.1"/>
    </source>
</evidence>
<dbReference type="Gene3D" id="1.10.30.50">
    <property type="match status" value="1"/>
</dbReference>
<name>A0AA96FDW7_9MICO</name>
<dbReference type="Pfam" id="PF01844">
    <property type="entry name" value="HNH"/>
    <property type="match status" value="1"/>
</dbReference>
<dbReference type="InterPro" id="IPR003615">
    <property type="entry name" value="HNH_nuc"/>
</dbReference>
<dbReference type="Proteomes" id="UP001303408">
    <property type="component" value="Chromosome"/>
</dbReference>
<dbReference type="RefSeq" id="WP_313543970.1">
    <property type="nucleotide sequence ID" value="NZ_CP134880.1"/>
</dbReference>
<dbReference type="CDD" id="cd00085">
    <property type="entry name" value="HNHc"/>
    <property type="match status" value="1"/>
</dbReference>
<organism evidence="4">
    <name type="scientific">Demequina capsici</name>
    <dbReference type="NCBI Taxonomy" id="3075620"/>
    <lineage>
        <taxon>Bacteria</taxon>
        <taxon>Bacillati</taxon>
        <taxon>Actinomycetota</taxon>
        <taxon>Actinomycetes</taxon>
        <taxon>Micrococcales</taxon>
        <taxon>Demequinaceae</taxon>
        <taxon>Demequina</taxon>
    </lineage>
</organism>